<protein>
    <submittedName>
        <fullName evidence="1">Uncharacterized protein</fullName>
    </submittedName>
</protein>
<organism evidence="1">
    <name type="scientific">Strongyloides stercoralis</name>
    <name type="common">Threadworm</name>
    <dbReference type="NCBI Taxonomy" id="6248"/>
    <lineage>
        <taxon>Eukaryota</taxon>
        <taxon>Metazoa</taxon>
        <taxon>Ecdysozoa</taxon>
        <taxon>Nematoda</taxon>
        <taxon>Chromadorea</taxon>
        <taxon>Rhabditida</taxon>
        <taxon>Tylenchina</taxon>
        <taxon>Panagrolaimomorpha</taxon>
        <taxon>Strongyloidoidea</taxon>
        <taxon>Strongyloididae</taxon>
        <taxon>Strongyloides</taxon>
    </lineage>
</organism>
<accession>A0A0K0ENS8</accession>
<name>A0A0K0ENS8_STRER</name>
<dbReference type="AlphaFoldDB" id="A0A0K0ENS8"/>
<sequence>MCGNESVTNTTAELYATSFGIDKLIKIVKVNEKGKIKFSFKESNVIGKNYYLKFYDKCLILANNCINIRYISLPTELLITNLSGYKHYRLGTINLIHKDIFHFTRKIHTEKRCDLYNNLLPD</sequence>
<evidence type="ECO:0000313" key="1">
    <source>
        <dbReference type="WBParaSite" id="SSTP_0001111500.1"/>
    </source>
</evidence>
<dbReference type="WBParaSite" id="SSTP_0001111500.1">
    <property type="protein sequence ID" value="SSTP_0001111500.1"/>
    <property type="gene ID" value="SSTP_0001111500"/>
</dbReference>
<reference evidence="1" key="1">
    <citation type="submission" date="2015-08" db="UniProtKB">
        <authorList>
            <consortium name="WormBaseParasite"/>
        </authorList>
    </citation>
    <scope>IDENTIFICATION</scope>
</reference>
<proteinExistence type="predicted"/>